<gene>
    <name evidence="1" type="ORF">NPIL_623671</name>
</gene>
<organism evidence="1 2">
    <name type="scientific">Nephila pilipes</name>
    <name type="common">Giant wood spider</name>
    <name type="synonym">Nephila maculata</name>
    <dbReference type="NCBI Taxonomy" id="299642"/>
    <lineage>
        <taxon>Eukaryota</taxon>
        <taxon>Metazoa</taxon>
        <taxon>Ecdysozoa</taxon>
        <taxon>Arthropoda</taxon>
        <taxon>Chelicerata</taxon>
        <taxon>Arachnida</taxon>
        <taxon>Araneae</taxon>
        <taxon>Araneomorphae</taxon>
        <taxon>Entelegynae</taxon>
        <taxon>Araneoidea</taxon>
        <taxon>Nephilidae</taxon>
        <taxon>Nephila</taxon>
    </lineage>
</organism>
<dbReference type="EMBL" id="BMAW01117350">
    <property type="protein sequence ID" value="GFT74721.1"/>
    <property type="molecule type" value="Genomic_DNA"/>
</dbReference>
<evidence type="ECO:0000313" key="2">
    <source>
        <dbReference type="Proteomes" id="UP000887013"/>
    </source>
</evidence>
<proteinExistence type="predicted"/>
<evidence type="ECO:0000313" key="1">
    <source>
        <dbReference type="EMBL" id="GFT74721.1"/>
    </source>
</evidence>
<name>A0A8X6U2A7_NEPPI</name>
<reference evidence="1" key="1">
    <citation type="submission" date="2020-08" db="EMBL/GenBank/DDBJ databases">
        <title>Multicomponent nature underlies the extraordinary mechanical properties of spider dragline silk.</title>
        <authorList>
            <person name="Kono N."/>
            <person name="Nakamura H."/>
            <person name="Mori M."/>
            <person name="Yoshida Y."/>
            <person name="Ohtoshi R."/>
            <person name="Malay A.D."/>
            <person name="Moran D.A.P."/>
            <person name="Tomita M."/>
            <person name="Numata K."/>
            <person name="Arakawa K."/>
        </authorList>
    </citation>
    <scope>NUCLEOTIDE SEQUENCE</scope>
</reference>
<accession>A0A8X6U2A7</accession>
<sequence>MQMKIWTVPVDKWVALLVGALLNVISNVVKHLEKWKKLIVPADLLENFDGYAKTLENSAGREIKLTIVLEEVQRYLFDCYKTKAVVGIKDREILTKLVIFQKETGKRNLLGTNFLESEVVDSKKFVPRIFLFRMLVLLRQPSSLGSFRKSGADARYSNGENAMM</sequence>
<keyword evidence="2" id="KW-1185">Reference proteome</keyword>
<dbReference type="Proteomes" id="UP000887013">
    <property type="component" value="Unassembled WGS sequence"/>
</dbReference>
<protein>
    <submittedName>
        <fullName evidence="1">Uncharacterized protein</fullName>
    </submittedName>
</protein>
<dbReference type="AlphaFoldDB" id="A0A8X6U2A7"/>
<comment type="caution">
    <text evidence="1">The sequence shown here is derived from an EMBL/GenBank/DDBJ whole genome shotgun (WGS) entry which is preliminary data.</text>
</comment>